<evidence type="ECO:0000256" key="4">
    <source>
        <dbReference type="RuleBase" id="RU003330"/>
    </source>
</evidence>
<keyword evidence="2" id="KW-0547">Nucleotide-binding</keyword>
<dbReference type="SUPFAM" id="SSF52540">
    <property type="entry name" value="P-loop containing nucleoside triphosphate hydrolases"/>
    <property type="match status" value="1"/>
</dbReference>
<dbReference type="GO" id="GO:0005524">
    <property type="term" value="F:ATP binding"/>
    <property type="evidence" value="ECO:0007669"/>
    <property type="project" value="InterPro"/>
</dbReference>
<keyword evidence="1 4" id="KW-0808">Transferase</keyword>
<accession>A0A7R8ZHA8</accession>
<proteinExistence type="inferred from homology"/>
<dbReference type="GO" id="GO:0006139">
    <property type="term" value="P:nucleobase-containing compound metabolic process"/>
    <property type="evidence" value="ECO:0007669"/>
    <property type="project" value="InterPro"/>
</dbReference>
<evidence type="ECO:0000313" key="5">
    <source>
        <dbReference type="EMBL" id="CAD7224248.1"/>
    </source>
</evidence>
<dbReference type="InterPro" id="IPR027417">
    <property type="entry name" value="P-loop_NTPase"/>
</dbReference>
<name>A0A7R8ZHA8_9CRUS</name>
<comment type="similarity">
    <text evidence="4">Belongs to the adenylate kinase family.</text>
</comment>
<dbReference type="AlphaFoldDB" id="A0A7R8ZHA8"/>
<dbReference type="PRINTS" id="PR00094">
    <property type="entry name" value="ADENYLTKNASE"/>
</dbReference>
<dbReference type="HAMAP" id="MF_00235">
    <property type="entry name" value="Adenylate_kinase_Adk"/>
    <property type="match status" value="1"/>
</dbReference>
<dbReference type="CDD" id="cd01428">
    <property type="entry name" value="ADK"/>
    <property type="match status" value="1"/>
</dbReference>
<sequence>RRGNTDINFLVLGGPGSGKGTLAEKIKAHYGFIHVSTGDLLRAEMARGSLRGKAALEATMKNAGLADNDLVLDLVKRKIDRNRPTAYGVLLDGFPRQAEHGPVFERKVGPCTAVLYIKVADETMKTRLMLRSKTSGRSDDNEETMKKRIAAFTRRSVGVIAFYRDKLFTVGWQLSFRSFSTIEPSNKDIFELFLQINGEQSAEKVFKDACDIFRTLGIREVPRE</sequence>
<dbReference type="OrthoDB" id="442176at2759"/>
<gene>
    <name evidence="5" type="ORF">CTOB1V02_LOCUS2218</name>
</gene>
<evidence type="ECO:0000256" key="2">
    <source>
        <dbReference type="ARBA" id="ARBA00022741"/>
    </source>
</evidence>
<keyword evidence="3 4" id="KW-0418">Kinase</keyword>
<dbReference type="EMBL" id="OB660336">
    <property type="protein sequence ID" value="CAD7224248.1"/>
    <property type="molecule type" value="Genomic_DNA"/>
</dbReference>
<dbReference type="Pfam" id="PF00406">
    <property type="entry name" value="ADK"/>
    <property type="match status" value="1"/>
</dbReference>
<reference evidence="5" key="1">
    <citation type="submission" date="2020-11" db="EMBL/GenBank/DDBJ databases">
        <authorList>
            <person name="Tran Van P."/>
        </authorList>
    </citation>
    <scope>NUCLEOTIDE SEQUENCE</scope>
</reference>
<evidence type="ECO:0000256" key="1">
    <source>
        <dbReference type="ARBA" id="ARBA00022679"/>
    </source>
</evidence>
<feature type="non-terminal residue" evidence="5">
    <location>
        <position position="224"/>
    </location>
</feature>
<dbReference type="InterPro" id="IPR000850">
    <property type="entry name" value="Adenylat/UMP-CMP_kin"/>
</dbReference>
<evidence type="ECO:0000256" key="3">
    <source>
        <dbReference type="ARBA" id="ARBA00022777"/>
    </source>
</evidence>
<dbReference type="PANTHER" id="PTHR23359">
    <property type="entry name" value="NUCLEOTIDE KINASE"/>
    <property type="match status" value="1"/>
</dbReference>
<organism evidence="5">
    <name type="scientific">Cyprideis torosa</name>
    <dbReference type="NCBI Taxonomy" id="163714"/>
    <lineage>
        <taxon>Eukaryota</taxon>
        <taxon>Metazoa</taxon>
        <taxon>Ecdysozoa</taxon>
        <taxon>Arthropoda</taxon>
        <taxon>Crustacea</taxon>
        <taxon>Oligostraca</taxon>
        <taxon>Ostracoda</taxon>
        <taxon>Podocopa</taxon>
        <taxon>Podocopida</taxon>
        <taxon>Cytherocopina</taxon>
        <taxon>Cytheroidea</taxon>
        <taxon>Cytherideidae</taxon>
        <taxon>Cyprideis</taxon>
    </lineage>
</organism>
<protein>
    <submittedName>
        <fullName evidence="5">Uncharacterized protein</fullName>
    </submittedName>
</protein>
<dbReference type="Gene3D" id="3.40.50.300">
    <property type="entry name" value="P-loop containing nucleotide triphosphate hydrolases"/>
    <property type="match status" value="1"/>
</dbReference>
<dbReference type="GO" id="GO:0019205">
    <property type="term" value="F:nucleobase-containing compound kinase activity"/>
    <property type="evidence" value="ECO:0007669"/>
    <property type="project" value="InterPro"/>
</dbReference>